<name>A0A7I4XU07_HAECO</name>
<protein>
    <submittedName>
        <fullName evidence="4">Transmembrane protein</fullName>
    </submittedName>
</protein>
<evidence type="ECO:0000256" key="1">
    <source>
        <dbReference type="SAM" id="Phobius"/>
    </source>
</evidence>
<accession>A0A7I4XU07</accession>
<organism evidence="3 4">
    <name type="scientific">Haemonchus contortus</name>
    <name type="common">Barber pole worm</name>
    <dbReference type="NCBI Taxonomy" id="6289"/>
    <lineage>
        <taxon>Eukaryota</taxon>
        <taxon>Metazoa</taxon>
        <taxon>Ecdysozoa</taxon>
        <taxon>Nematoda</taxon>
        <taxon>Chromadorea</taxon>
        <taxon>Rhabditida</taxon>
        <taxon>Rhabditina</taxon>
        <taxon>Rhabditomorpha</taxon>
        <taxon>Strongyloidea</taxon>
        <taxon>Trichostrongylidae</taxon>
        <taxon>Haemonchus</taxon>
    </lineage>
</organism>
<evidence type="ECO:0000259" key="2">
    <source>
        <dbReference type="Pfam" id="PF23346"/>
    </source>
</evidence>
<proteinExistence type="predicted"/>
<keyword evidence="1" id="KW-1133">Transmembrane helix</keyword>
<evidence type="ECO:0000313" key="4">
    <source>
        <dbReference type="WBParaSite" id="HCON_00007255-00001"/>
    </source>
</evidence>
<dbReference type="PANTHER" id="PTHR36940">
    <property type="entry name" value="PROTEIN CBG20338"/>
    <property type="match status" value="1"/>
</dbReference>
<reference evidence="4" key="1">
    <citation type="submission" date="2020-12" db="UniProtKB">
        <authorList>
            <consortium name="WormBaseParasite"/>
        </authorList>
    </citation>
    <scope>IDENTIFICATION</scope>
    <source>
        <strain evidence="4">MHco3</strain>
    </source>
</reference>
<feature type="transmembrane region" description="Helical" evidence="1">
    <location>
        <begin position="41"/>
        <end position="64"/>
    </location>
</feature>
<feature type="transmembrane region" description="Helical" evidence="1">
    <location>
        <begin position="145"/>
        <end position="164"/>
    </location>
</feature>
<dbReference type="OrthoDB" id="5795694at2759"/>
<feature type="transmembrane region" description="Helical" evidence="1">
    <location>
        <begin position="76"/>
        <end position="94"/>
    </location>
</feature>
<evidence type="ECO:0000313" key="3">
    <source>
        <dbReference type="Proteomes" id="UP000025227"/>
    </source>
</evidence>
<feature type="domain" description="DUF7087" evidence="2">
    <location>
        <begin position="38"/>
        <end position="170"/>
    </location>
</feature>
<keyword evidence="1" id="KW-0472">Membrane</keyword>
<feature type="transmembrane region" description="Helical" evidence="1">
    <location>
        <begin position="114"/>
        <end position="133"/>
    </location>
</feature>
<keyword evidence="3" id="KW-1185">Reference proteome</keyword>
<dbReference type="Proteomes" id="UP000025227">
    <property type="component" value="Unplaced"/>
</dbReference>
<sequence>MQSITNNLIRSCSLLNDGCTTKAKGQLLFYDWQSLIKNYDFPYVVGISRALQFCCCLIQILMIYSESGSIKMFSFVWYNVLLVMYTTHIFRRWYCNIDGRFDLHQLIREPENTVKIQYSIALFTPTVLSILLLACVHHHYDVIRFFWRITCSIQILLATGLLFLETFEVFVKEN</sequence>
<dbReference type="Pfam" id="PF23346">
    <property type="entry name" value="DUF7087"/>
    <property type="match status" value="1"/>
</dbReference>
<dbReference type="AlphaFoldDB" id="A0A7I4XU07"/>
<dbReference type="PANTHER" id="PTHR36940:SF1">
    <property type="entry name" value="DUF3278 DOMAIN-CONTAINING PROTEIN"/>
    <property type="match status" value="1"/>
</dbReference>
<keyword evidence="1" id="KW-0812">Transmembrane</keyword>
<dbReference type="InterPro" id="IPR055514">
    <property type="entry name" value="DUF7087"/>
</dbReference>
<dbReference type="WBParaSite" id="HCON_00007255-00001">
    <property type="protein sequence ID" value="HCON_00007255-00001"/>
    <property type="gene ID" value="HCON_00007255"/>
</dbReference>